<evidence type="ECO:0000256" key="3">
    <source>
        <dbReference type="ARBA" id="ARBA00022833"/>
    </source>
</evidence>
<feature type="compositionally biased region" description="Basic residues" evidence="5">
    <location>
        <begin position="1"/>
        <end position="10"/>
    </location>
</feature>
<dbReference type="InterPro" id="IPR000058">
    <property type="entry name" value="Znf_AN1"/>
</dbReference>
<sequence>MKVPLKRKHASGNGDDESSPAKDICIASAPTNKTFAHLDDAVTTHEVRIPKHQAKRQKRNKVDSDNKLKCSHCNKKTGLASTYDCRCGKKFCSEHRYAELHNCCFDYKKQGRLELLRNNPIVRAEKLEKI</sequence>
<proteinExistence type="predicted"/>
<evidence type="ECO:0000256" key="5">
    <source>
        <dbReference type="SAM" id="MobiDB-lite"/>
    </source>
</evidence>
<dbReference type="InterPro" id="IPR035896">
    <property type="entry name" value="AN1-like_Znf"/>
</dbReference>
<accession>A0A7M7JW15</accession>
<dbReference type="PROSITE" id="PS51039">
    <property type="entry name" value="ZF_AN1"/>
    <property type="match status" value="1"/>
</dbReference>
<dbReference type="Proteomes" id="UP000594260">
    <property type="component" value="Unplaced"/>
</dbReference>
<dbReference type="InterPro" id="IPR053061">
    <property type="entry name" value="AN1-type_zinc_finger"/>
</dbReference>
<dbReference type="EnsemblMetazoa" id="XM_022797673">
    <property type="protein sequence ID" value="XP_022653408"/>
    <property type="gene ID" value="LOC111247106"/>
</dbReference>
<dbReference type="PANTHER" id="PTHR46728:SF1">
    <property type="entry name" value="AN1-TYPE ZINC FINGER PROTEIN 4"/>
    <property type="match status" value="1"/>
</dbReference>
<dbReference type="KEGG" id="vde:111247106"/>
<keyword evidence="3" id="KW-0862">Zinc</keyword>
<dbReference type="Pfam" id="PF01428">
    <property type="entry name" value="zf-AN1"/>
    <property type="match status" value="1"/>
</dbReference>
<dbReference type="Gene3D" id="4.10.1110.10">
    <property type="entry name" value="AN1-like Zinc finger"/>
    <property type="match status" value="1"/>
</dbReference>
<evidence type="ECO:0000256" key="1">
    <source>
        <dbReference type="ARBA" id="ARBA00022723"/>
    </source>
</evidence>
<name>A0A7M7JW15_VARDE</name>
<dbReference type="SMART" id="SM00154">
    <property type="entry name" value="ZnF_AN1"/>
    <property type="match status" value="1"/>
</dbReference>
<dbReference type="GeneID" id="111247106"/>
<reference evidence="7" key="1">
    <citation type="submission" date="2021-01" db="UniProtKB">
        <authorList>
            <consortium name="EnsemblMetazoa"/>
        </authorList>
    </citation>
    <scope>IDENTIFICATION</scope>
</reference>
<evidence type="ECO:0000313" key="7">
    <source>
        <dbReference type="EnsemblMetazoa" id="XP_022653408"/>
    </source>
</evidence>
<keyword evidence="2 4" id="KW-0863">Zinc-finger</keyword>
<keyword evidence="1" id="KW-0479">Metal-binding</keyword>
<evidence type="ECO:0000256" key="4">
    <source>
        <dbReference type="PROSITE-ProRule" id="PRU00449"/>
    </source>
</evidence>
<keyword evidence="8" id="KW-1185">Reference proteome</keyword>
<dbReference type="GO" id="GO:0008270">
    <property type="term" value="F:zinc ion binding"/>
    <property type="evidence" value="ECO:0007669"/>
    <property type="project" value="UniProtKB-KW"/>
</dbReference>
<dbReference type="SUPFAM" id="SSF118310">
    <property type="entry name" value="AN1-like Zinc finger"/>
    <property type="match status" value="1"/>
</dbReference>
<dbReference type="OrthoDB" id="756206at2759"/>
<dbReference type="PANTHER" id="PTHR46728">
    <property type="entry name" value="AN1-TYPE ZINC FINGER PROTEIN 4"/>
    <property type="match status" value="1"/>
</dbReference>
<organism evidence="7 8">
    <name type="scientific">Varroa destructor</name>
    <name type="common">Honeybee mite</name>
    <dbReference type="NCBI Taxonomy" id="109461"/>
    <lineage>
        <taxon>Eukaryota</taxon>
        <taxon>Metazoa</taxon>
        <taxon>Ecdysozoa</taxon>
        <taxon>Arthropoda</taxon>
        <taxon>Chelicerata</taxon>
        <taxon>Arachnida</taxon>
        <taxon>Acari</taxon>
        <taxon>Parasitiformes</taxon>
        <taxon>Mesostigmata</taxon>
        <taxon>Gamasina</taxon>
        <taxon>Dermanyssoidea</taxon>
        <taxon>Varroidae</taxon>
        <taxon>Varroa</taxon>
    </lineage>
</organism>
<feature type="region of interest" description="Disordered" evidence="5">
    <location>
        <begin position="1"/>
        <end position="22"/>
    </location>
</feature>
<dbReference type="RefSeq" id="XP_022653408.1">
    <property type="nucleotide sequence ID" value="XM_022797673.1"/>
</dbReference>
<protein>
    <recommendedName>
        <fullName evidence="6">AN1-type domain-containing protein</fullName>
    </recommendedName>
</protein>
<evidence type="ECO:0000259" key="6">
    <source>
        <dbReference type="PROSITE" id="PS51039"/>
    </source>
</evidence>
<evidence type="ECO:0000256" key="2">
    <source>
        <dbReference type="ARBA" id="ARBA00022771"/>
    </source>
</evidence>
<evidence type="ECO:0000313" key="8">
    <source>
        <dbReference type="Proteomes" id="UP000594260"/>
    </source>
</evidence>
<dbReference type="InParanoid" id="A0A7M7JW15"/>
<feature type="domain" description="AN1-type" evidence="6">
    <location>
        <begin position="62"/>
        <end position="111"/>
    </location>
</feature>
<dbReference type="AlphaFoldDB" id="A0A7M7JW15"/>